<dbReference type="Proteomes" id="UP000298663">
    <property type="component" value="Unassembled WGS sequence"/>
</dbReference>
<reference evidence="1 2" key="2">
    <citation type="journal article" date="2019" name="G3 (Bethesda)">
        <title>Hybrid Assembly of the Genome of the Entomopathogenic Nematode Steinernema carpocapsae Identifies the X-Chromosome.</title>
        <authorList>
            <person name="Serra L."/>
            <person name="Macchietto M."/>
            <person name="Macias-Munoz A."/>
            <person name="McGill C.J."/>
            <person name="Rodriguez I.M."/>
            <person name="Rodriguez B."/>
            <person name="Murad R."/>
            <person name="Mortazavi A."/>
        </authorList>
    </citation>
    <scope>NUCLEOTIDE SEQUENCE [LARGE SCALE GENOMIC DNA]</scope>
    <source>
        <strain evidence="1 2">ALL</strain>
    </source>
</reference>
<protein>
    <submittedName>
        <fullName evidence="1">Uncharacterized protein</fullName>
    </submittedName>
</protein>
<evidence type="ECO:0000313" key="2">
    <source>
        <dbReference type="Proteomes" id="UP000298663"/>
    </source>
</evidence>
<evidence type="ECO:0000313" key="1">
    <source>
        <dbReference type="EMBL" id="TKR75868.1"/>
    </source>
</evidence>
<dbReference type="EMBL" id="AZBU02000005">
    <property type="protein sequence ID" value="TKR75868.1"/>
    <property type="molecule type" value="Genomic_DNA"/>
</dbReference>
<sequence>MLWLRPAEKRYATPKKFQETPKTNGQTNAIDYIILNANAKQTPTPSPTPAIIPTLLMRFCKFLCPAFKCK</sequence>
<organism evidence="1 2">
    <name type="scientific">Steinernema carpocapsae</name>
    <name type="common">Entomopathogenic nematode</name>
    <dbReference type="NCBI Taxonomy" id="34508"/>
    <lineage>
        <taxon>Eukaryota</taxon>
        <taxon>Metazoa</taxon>
        <taxon>Ecdysozoa</taxon>
        <taxon>Nematoda</taxon>
        <taxon>Chromadorea</taxon>
        <taxon>Rhabditida</taxon>
        <taxon>Tylenchina</taxon>
        <taxon>Panagrolaimomorpha</taxon>
        <taxon>Strongyloidoidea</taxon>
        <taxon>Steinernematidae</taxon>
        <taxon>Steinernema</taxon>
    </lineage>
</organism>
<reference evidence="1 2" key="1">
    <citation type="journal article" date="2015" name="Genome Biol.">
        <title>Comparative genomics of Steinernema reveals deeply conserved gene regulatory networks.</title>
        <authorList>
            <person name="Dillman A.R."/>
            <person name="Macchietto M."/>
            <person name="Porter C.F."/>
            <person name="Rogers A."/>
            <person name="Williams B."/>
            <person name="Antoshechkin I."/>
            <person name="Lee M.M."/>
            <person name="Goodwin Z."/>
            <person name="Lu X."/>
            <person name="Lewis E.E."/>
            <person name="Goodrich-Blair H."/>
            <person name="Stock S.P."/>
            <person name="Adams B.J."/>
            <person name="Sternberg P.W."/>
            <person name="Mortazavi A."/>
        </authorList>
    </citation>
    <scope>NUCLEOTIDE SEQUENCE [LARGE SCALE GENOMIC DNA]</scope>
    <source>
        <strain evidence="1 2">ALL</strain>
    </source>
</reference>
<gene>
    <name evidence="1" type="ORF">L596_017102</name>
</gene>
<keyword evidence="2" id="KW-1185">Reference proteome</keyword>
<comment type="caution">
    <text evidence="1">The sequence shown here is derived from an EMBL/GenBank/DDBJ whole genome shotgun (WGS) entry which is preliminary data.</text>
</comment>
<dbReference type="AlphaFoldDB" id="A0A4U5N0V7"/>
<proteinExistence type="predicted"/>
<accession>A0A4U5N0V7</accession>
<name>A0A4U5N0V7_STECR</name>